<protein>
    <recommendedName>
        <fullName evidence="3">Phage P1-related protein</fullName>
    </recommendedName>
</protein>
<comment type="caution">
    <text evidence="1">The sequence shown here is derived from an EMBL/GenBank/DDBJ whole genome shotgun (WGS) entry which is preliminary data.</text>
</comment>
<dbReference type="EMBL" id="JADCKA010000009">
    <property type="protein sequence ID" value="MBE5035800.1"/>
    <property type="molecule type" value="Genomic_DNA"/>
</dbReference>
<gene>
    <name evidence="1" type="ORF">INF20_05870</name>
</gene>
<sequence length="172" mass="21156">MECKWLPELIYYNDFDSCEEYKAALYKIFCDDLKNSTLTLDGLKIQIRYHPKENNMEEAFYHVTCQDYNKDKDRAPDFRRCERIKWIRKFIENINCNEPDCEDCEGIKVWEEKYKSNKRIHILLEEERYIVVLEKRPKYILLITAFYIEHDHFLDKKIKQYNRYKAKNASQR</sequence>
<evidence type="ECO:0000313" key="2">
    <source>
        <dbReference type="Proteomes" id="UP001516588"/>
    </source>
</evidence>
<dbReference type="Proteomes" id="UP001516588">
    <property type="component" value="Unassembled WGS sequence"/>
</dbReference>
<organism evidence="1 2">
    <name type="scientific">Gallibacter intestinalis</name>
    <dbReference type="NCBI Taxonomy" id="2779356"/>
    <lineage>
        <taxon>Bacteria</taxon>
        <taxon>Bacillati</taxon>
        <taxon>Bacillota</taxon>
        <taxon>Clostridia</taxon>
        <taxon>Eubacteriales</taxon>
        <taxon>Eubacteriaceae</taxon>
        <taxon>Gallibacter</taxon>
    </lineage>
</organism>
<evidence type="ECO:0008006" key="3">
    <source>
        <dbReference type="Google" id="ProtNLM"/>
    </source>
</evidence>
<name>A0ABR9QYZ2_9FIRM</name>
<keyword evidence="2" id="KW-1185">Reference proteome</keyword>
<proteinExistence type="predicted"/>
<evidence type="ECO:0000313" key="1">
    <source>
        <dbReference type="EMBL" id="MBE5035800.1"/>
    </source>
</evidence>
<dbReference type="RefSeq" id="WP_226385448.1">
    <property type="nucleotide sequence ID" value="NZ_JADCKA010000009.1"/>
</dbReference>
<accession>A0ABR9QYZ2</accession>
<reference evidence="1 2" key="1">
    <citation type="submission" date="2020-10" db="EMBL/GenBank/DDBJ databases">
        <title>ChiBAC.</title>
        <authorList>
            <person name="Zenner C."/>
            <person name="Hitch T.C.A."/>
            <person name="Clavel T."/>
        </authorList>
    </citation>
    <scope>NUCLEOTIDE SEQUENCE [LARGE SCALE GENOMIC DNA]</scope>
    <source>
        <strain evidence="1 2">DSM 108706</strain>
    </source>
</reference>